<dbReference type="EMBL" id="QNZL01000151">
    <property type="protein sequence ID" value="RTZ79386.1"/>
    <property type="molecule type" value="Genomic_DNA"/>
</dbReference>
<comment type="caution">
    <text evidence="1">The sequence shown here is derived from an EMBL/GenBank/DDBJ whole genome shotgun (WGS) entry which is preliminary data.</text>
</comment>
<accession>A0A432G6H7</accession>
<evidence type="ECO:0000313" key="2">
    <source>
        <dbReference type="Proteomes" id="UP000286801"/>
    </source>
</evidence>
<dbReference type="Proteomes" id="UP000286801">
    <property type="component" value="Unassembled WGS sequence"/>
</dbReference>
<gene>
    <name evidence="1" type="ORF">DSY97_05480</name>
</gene>
<proteinExistence type="predicted"/>
<reference evidence="1 2" key="1">
    <citation type="submission" date="2018-06" db="EMBL/GenBank/DDBJ databases">
        <title>Combined omics and stable isotope probing to characterize newly discovered Mariana Back-Arc vent microbial communities.</title>
        <authorList>
            <person name="Trembath-Reichert E."/>
            <person name="Huber J.A."/>
        </authorList>
    </citation>
    <scope>NUCLEOTIDE SEQUENCE [LARGE SCALE GENOMIC DNA]</scope>
    <source>
        <strain evidence="1">MAG 63_1</strain>
    </source>
</reference>
<sequence length="138" mass="15791">MVPTLEFVVRKFPWTEFKVGEDVTKIKCQGTQTKLRGVATGTTLIIDEIAEELRKTSDDLTRFARTYVITGDSIWENKYWNVIKVRNGKKARPNGRKISLQDSIRKIGITNDELKKIKIAEQNSNKLVYTEKAAFNAL</sequence>
<dbReference type="AlphaFoldDB" id="A0A432G6H7"/>
<evidence type="ECO:0000313" key="1">
    <source>
        <dbReference type="EMBL" id="RTZ79386.1"/>
    </source>
</evidence>
<feature type="non-terminal residue" evidence="1">
    <location>
        <position position="138"/>
    </location>
</feature>
<name>A0A432G6H7_9DELT</name>
<protein>
    <submittedName>
        <fullName evidence="1">Uncharacterized protein</fullName>
    </submittedName>
</protein>
<organism evidence="1 2">
    <name type="scientific">SAR324 cluster bacterium</name>
    <dbReference type="NCBI Taxonomy" id="2024889"/>
    <lineage>
        <taxon>Bacteria</taxon>
        <taxon>Deltaproteobacteria</taxon>
        <taxon>SAR324 cluster</taxon>
    </lineage>
</organism>